<gene>
    <name evidence="1" type="ORF">BEN76_12775</name>
</gene>
<dbReference type="KEGG" id="asol:BEN76_12775"/>
<evidence type="ECO:0000313" key="1">
    <source>
        <dbReference type="EMBL" id="APV36840.1"/>
    </source>
</evidence>
<proteinExistence type="predicted"/>
<dbReference type="RefSeq" id="WP_076033233.1">
    <property type="nucleotide sequence ID" value="NZ_BKXY01000007.1"/>
</dbReference>
<dbReference type="STRING" id="487316.BEN76_12775"/>
<reference evidence="1 2" key="1">
    <citation type="submission" date="2016-08" db="EMBL/GenBank/DDBJ databases">
        <title>Complete genome sequence of Acinetobacter baylyi strain GFJ2.</title>
        <authorList>
            <person name="Tabata M."/>
            <person name="Kuboki S."/>
            <person name="Gibu N."/>
            <person name="Kinouchi Y."/>
            <person name="Vangnai A."/>
            <person name="Kasai D."/>
            <person name="Fukuda M."/>
        </authorList>
    </citation>
    <scope>NUCLEOTIDE SEQUENCE [LARGE SCALE GENOMIC DNA]</scope>
    <source>
        <strain evidence="1 2">GFJ2</strain>
    </source>
</reference>
<dbReference type="EMBL" id="CP016896">
    <property type="protein sequence ID" value="APV36840.1"/>
    <property type="molecule type" value="Genomic_DNA"/>
</dbReference>
<accession>A0A1P8EKU3</accession>
<evidence type="ECO:0000313" key="2">
    <source>
        <dbReference type="Proteomes" id="UP000185674"/>
    </source>
</evidence>
<dbReference type="Proteomes" id="UP000185674">
    <property type="component" value="Chromosome"/>
</dbReference>
<evidence type="ECO:0008006" key="3">
    <source>
        <dbReference type="Google" id="ProtNLM"/>
    </source>
</evidence>
<sequence>MAGGSQIIISSNGITIKTPNEFKVFAGQHQFENAVKVNSTLPILPDVKNPYVLQYLVKDKNNQIMVDKPYLLFDEDGNIQKGKTDQNGFMRLKTTSSEQQVTTRVMMNEIEVADEEESGDQ</sequence>
<organism evidence="1 2">
    <name type="scientific">Acinetobacter soli</name>
    <dbReference type="NCBI Taxonomy" id="487316"/>
    <lineage>
        <taxon>Bacteria</taxon>
        <taxon>Pseudomonadati</taxon>
        <taxon>Pseudomonadota</taxon>
        <taxon>Gammaproteobacteria</taxon>
        <taxon>Moraxellales</taxon>
        <taxon>Moraxellaceae</taxon>
        <taxon>Acinetobacter</taxon>
    </lineage>
</organism>
<protein>
    <recommendedName>
        <fullName evidence="3">DUF2345 domain-containing protein</fullName>
    </recommendedName>
</protein>
<name>A0A1P8EKU3_9GAMM</name>
<dbReference type="AlphaFoldDB" id="A0A1P8EKU3"/>